<proteinExistence type="predicted"/>
<organism evidence="1 2">
    <name type="scientific">Paludisphaera borealis</name>
    <dbReference type="NCBI Taxonomy" id="1387353"/>
    <lineage>
        <taxon>Bacteria</taxon>
        <taxon>Pseudomonadati</taxon>
        <taxon>Planctomycetota</taxon>
        <taxon>Planctomycetia</taxon>
        <taxon>Isosphaerales</taxon>
        <taxon>Isosphaeraceae</taxon>
        <taxon>Paludisphaera</taxon>
    </lineage>
</organism>
<accession>A0A1U7CV06</accession>
<name>A0A1U7CV06_9BACT</name>
<dbReference type="Gene3D" id="2.60.120.380">
    <property type="match status" value="2"/>
</dbReference>
<dbReference type="STRING" id="1387353.BSF38_04333"/>
<dbReference type="EMBL" id="CP019082">
    <property type="protein sequence ID" value="APW62780.1"/>
    <property type="molecule type" value="Genomic_DNA"/>
</dbReference>
<dbReference type="OrthoDB" id="8198236at2"/>
<dbReference type="AlphaFoldDB" id="A0A1U7CV06"/>
<sequence>MAVSLQLDYSLDSSGFFTSDRRALLESTLNAIASRLGDTLAAVSSYTYTISTSGGSRQVTTSVPANTIKLYPFGDALSGSTVGQGSGVWFESANNAMRGQGANDYAPNIGYIKFDNDGSTNWFFGATTAGLTGSQTDFVSVARHEFLHVLGMMPNQPTFSRYLQNSTFVGPNAKAAYHNSPVPMNGAHIANSVTSVMNAATLNGTREDLRSLEWGILKDIGWDVRSPAGFFKNWSLFTGGDGDGKTVVKVIPSQGVYMMQVDVLAGDRLRLLTRDGTSASERGVDSYLKIFNAAGQQIASEDDNIGGGKEDFTYTFANGGTYWVGVGTYDQREYSFTTPSTATPSSTAFYLEATLTGRADEEPNNIKSASTPIAFSAGRYVKQTTLAGGDADYYRIDAQAGHTYSIKAELPAGGGLSGSTMVSIYDASGRKIAGSDGSSRYGQTSFTAPASGPYFVLASSWVGADQVKPDELTISLGGSTVIGSEYSSSFDRVGGSDYTLSITDTAPPIQLGPHPVYLDFGPAGLWAWSAEYGYQQLSTSDPEGMVVGTDGSLYIDFGSAGVWRWTQSAGYQLISAANPEGMAAGVGTSLFLDFGPYGLWLWNGAGLQQLIAADPEGIAAAPDGSLYVDFGSFGLWRWTAGGGFQQLIAANPERIAIAQNGSNYDGSVFVDFGSFGLWRWTQRTGFQQLIAAAPKGMTAAPDGSLAVDFGSFGLWRWSAQDGFRQLNTAPPGKLAAAADGWLYIDFGPAGLWRWSLIGGYQKLHPNAVQNLAAR</sequence>
<gene>
    <name evidence="1" type="ORF">BSF38_04333</name>
</gene>
<reference evidence="2" key="1">
    <citation type="submission" date="2016-12" db="EMBL/GenBank/DDBJ databases">
        <title>Comparative genomics of four Isosphaeraceae planctomycetes: a common pool of plasmids and glycoside hydrolase genes.</title>
        <authorList>
            <person name="Ivanova A."/>
        </authorList>
    </citation>
    <scope>NUCLEOTIDE SEQUENCE [LARGE SCALE GENOMIC DNA]</scope>
    <source>
        <strain evidence="2">PX4</strain>
    </source>
</reference>
<protein>
    <recommendedName>
        <fullName evidence="3">Peptidase C-terminal archaeal/bacterial domain-containing protein</fullName>
    </recommendedName>
</protein>
<dbReference type="KEGG" id="pbor:BSF38_04333"/>
<dbReference type="RefSeq" id="WP_145952263.1">
    <property type="nucleotide sequence ID" value="NZ_CP019082.1"/>
</dbReference>
<evidence type="ECO:0000313" key="1">
    <source>
        <dbReference type="EMBL" id="APW62780.1"/>
    </source>
</evidence>
<evidence type="ECO:0008006" key="3">
    <source>
        <dbReference type="Google" id="ProtNLM"/>
    </source>
</evidence>
<dbReference type="Proteomes" id="UP000186309">
    <property type="component" value="Chromosome"/>
</dbReference>
<evidence type="ECO:0000313" key="2">
    <source>
        <dbReference type="Proteomes" id="UP000186309"/>
    </source>
</evidence>
<dbReference type="SUPFAM" id="SSF63829">
    <property type="entry name" value="Calcium-dependent phosphotriesterase"/>
    <property type="match status" value="1"/>
</dbReference>
<keyword evidence="2" id="KW-1185">Reference proteome</keyword>